<accession>A0ABY8INU2</accession>
<reference evidence="1 2" key="1">
    <citation type="journal article" date="2019" name="Phytopathology">
        <title>A Novel Group of Rhizobium tumorigenes-Like Agrobacteria Associated with Crown Gall Disease of Rhododendron and Blueberry.</title>
        <authorList>
            <person name="Kuzmanovic N."/>
            <person name="Behrens P."/>
            <person name="Idczak E."/>
            <person name="Wagner S."/>
            <person name="Gotz M."/>
            <person name="Sproer C."/>
            <person name="Bunk B."/>
            <person name="Overmann J."/>
            <person name="Smalla K."/>
        </authorList>
    </citation>
    <scope>NUCLEOTIDE SEQUENCE [LARGE SCALE GENOMIC DNA]</scope>
    <source>
        <strain evidence="2">rho-6.2</strain>
    </source>
</reference>
<gene>
    <name evidence="1" type="ORF">PR018_21925</name>
</gene>
<organism evidence="1 2">
    <name type="scientific">Rhizobium rhododendri</name>
    <dbReference type="NCBI Taxonomy" id="2506430"/>
    <lineage>
        <taxon>Bacteria</taxon>
        <taxon>Pseudomonadati</taxon>
        <taxon>Pseudomonadota</taxon>
        <taxon>Alphaproteobacteria</taxon>
        <taxon>Hyphomicrobiales</taxon>
        <taxon>Rhizobiaceae</taxon>
        <taxon>Rhizobium/Agrobacterium group</taxon>
        <taxon>Rhizobium</taxon>
    </lineage>
</organism>
<keyword evidence="2" id="KW-1185">Reference proteome</keyword>
<dbReference type="Proteomes" id="UP000318939">
    <property type="component" value="Plasmid unnamed1"/>
</dbReference>
<dbReference type="EMBL" id="CP117268">
    <property type="protein sequence ID" value="WFS24956.1"/>
    <property type="molecule type" value="Genomic_DNA"/>
</dbReference>
<reference evidence="1 2" key="2">
    <citation type="journal article" date="2023" name="MicrobiologyOpen">
        <title>Genomics of the tumorigenes clade of the family Rhizobiaceae and description of Rhizobium rhododendri sp. nov.</title>
        <authorList>
            <person name="Kuzmanovic N."/>
            <person name="diCenzo G.C."/>
            <person name="Bunk B."/>
            <person name="Sproeer C."/>
            <person name="Fruehling A."/>
            <person name="Neumann-Schaal M."/>
            <person name="Overmann J."/>
            <person name="Smalla K."/>
        </authorList>
    </citation>
    <scope>NUCLEOTIDE SEQUENCE [LARGE SCALE GENOMIC DNA]</scope>
    <source>
        <strain evidence="2">rho-6.2</strain>
        <plasmid evidence="1 2">unnamed1</plasmid>
    </source>
</reference>
<evidence type="ECO:0000313" key="2">
    <source>
        <dbReference type="Proteomes" id="UP000318939"/>
    </source>
</evidence>
<sequence>MTISSKLTRLRDIGWSLWDPIGLLQPGQTWRDAECQPFSDEYDHYLFKTADLLRQGFSDAEVIEYLVDIETNHMAFGAEMADTRQRLRLVVNAIRADDTLRG</sequence>
<keyword evidence="1" id="KW-0614">Plasmid</keyword>
<geneLocation type="plasmid" evidence="1 2">
    <name>unnamed1</name>
</geneLocation>
<protein>
    <submittedName>
        <fullName evidence="1">Uncharacterized protein</fullName>
    </submittedName>
</protein>
<proteinExistence type="predicted"/>
<dbReference type="RefSeq" id="WP_142831837.1">
    <property type="nucleotide sequence ID" value="NZ_CP117268.1"/>
</dbReference>
<name>A0ABY8INU2_9HYPH</name>
<evidence type="ECO:0000313" key="1">
    <source>
        <dbReference type="EMBL" id="WFS24956.1"/>
    </source>
</evidence>